<name>A0A1I2AQM0_9SPHI</name>
<feature type="compositionally biased region" description="Gly residues" evidence="1">
    <location>
        <begin position="81"/>
        <end position="91"/>
    </location>
</feature>
<dbReference type="EMBL" id="FONS01000001">
    <property type="protein sequence ID" value="SFE45190.1"/>
    <property type="molecule type" value="Genomic_DNA"/>
</dbReference>
<evidence type="ECO:0000256" key="1">
    <source>
        <dbReference type="SAM" id="MobiDB-lite"/>
    </source>
</evidence>
<protein>
    <submittedName>
        <fullName evidence="2">Uncharacterized protein</fullName>
    </submittedName>
</protein>
<proteinExistence type="predicted"/>
<evidence type="ECO:0000313" key="3">
    <source>
        <dbReference type="Proteomes" id="UP000183129"/>
    </source>
</evidence>
<organism evidence="2 3">
    <name type="scientific">Pedobacter antarcticus</name>
    <dbReference type="NCBI Taxonomy" id="34086"/>
    <lineage>
        <taxon>Bacteria</taxon>
        <taxon>Pseudomonadati</taxon>
        <taxon>Bacteroidota</taxon>
        <taxon>Sphingobacteriia</taxon>
        <taxon>Sphingobacteriales</taxon>
        <taxon>Sphingobacteriaceae</taxon>
        <taxon>Pedobacter</taxon>
    </lineage>
</organism>
<reference evidence="2 3" key="1">
    <citation type="submission" date="2016-10" db="EMBL/GenBank/DDBJ databases">
        <authorList>
            <person name="de Groot N.N."/>
        </authorList>
    </citation>
    <scope>NUCLEOTIDE SEQUENCE [LARGE SCALE GENOMIC DNA]</scope>
    <source>
        <strain evidence="2 3">ATCC 51969</strain>
    </source>
</reference>
<dbReference type="STRING" id="34086.SAMN04488084_101152"/>
<sequence>MQNMLFVICNTNKNIVRAGRNEEKNKHKHIPMKKEKKIKYEAPALEVVFVELEQGIAAASVTVSGGNSGAPYQPQVDDWGDGGGTTFNGDL</sequence>
<feature type="region of interest" description="Disordered" evidence="1">
    <location>
        <begin position="64"/>
        <end position="91"/>
    </location>
</feature>
<dbReference type="AlphaFoldDB" id="A0A1I2AQM0"/>
<dbReference type="Proteomes" id="UP000183129">
    <property type="component" value="Unassembled WGS sequence"/>
</dbReference>
<accession>A0A1I2AQM0</accession>
<evidence type="ECO:0000313" key="2">
    <source>
        <dbReference type="EMBL" id="SFE45190.1"/>
    </source>
</evidence>
<gene>
    <name evidence="2" type="ORF">SAMN03003324_00520</name>
</gene>